<evidence type="ECO:0000256" key="10">
    <source>
        <dbReference type="ARBA" id="ARBA00023170"/>
    </source>
</evidence>
<evidence type="ECO:0000256" key="9">
    <source>
        <dbReference type="ARBA" id="ARBA00023157"/>
    </source>
</evidence>
<dbReference type="SUPFAM" id="SSF81321">
    <property type="entry name" value="Family A G protein-coupled receptor-like"/>
    <property type="match status" value="1"/>
</dbReference>
<proteinExistence type="inferred from homology"/>
<dbReference type="PRINTS" id="PR00237">
    <property type="entry name" value="GPCRRHODOPSN"/>
</dbReference>
<evidence type="ECO:0000256" key="11">
    <source>
        <dbReference type="ARBA" id="ARBA00023224"/>
    </source>
</evidence>
<feature type="domain" description="G-protein coupled receptors family 1 profile" evidence="15">
    <location>
        <begin position="314"/>
        <end position="617"/>
    </location>
</feature>
<keyword evidence="8 14" id="KW-0472">Membrane</keyword>
<feature type="transmembrane region" description="Helical" evidence="14">
    <location>
        <begin position="304"/>
        <end position="325"/>
    </location>
</feature>
<evidence type="ECO:0000256" key="5">
    <source>
        <dbReference type="ARBA" id="ARBA00022737"/>
    </source>
</evidence>
<evidence type="ECO:0000313" key="17">
    <source>
        <dbReference type="RefSeq" id="XP_022094039.1"/>
    </source>
</evidence>
<keyword evidence="10 13" id="KW-0675">Receptor</keyword>
<feature type="transmembrane region" description="Helical" evidence="14">
    <location>
        <begin position="428"/>
        <end position="450"/>
    </location>
</feature>
<dbReference type="RefSeq" id="XP_022094039.1">
    <property type="nucleotide sequence ID" value="XM_022238347.1"/>
</dbReference>
<keyword evidence="6 14" id="KW-1133">Transmembrane helix</keyword>
<reference evidence="17" key="1">
    <citation type="submission" date="2025-08" db="UniProtKB">
        <authorList>
            <consortium name="RefSeq"/>
        </authorList>
    </citation>
    <scope>IDENTIFICATION</scope>
</reference>
<dbReference type="Gene3D" id="3.80.10.10">
    <property type="entry name" value="Ribonuclease Inhibitor"/>
    <property type="match status" value="1"/>
</dbReference>
<gene>
    <name evidence="17" type="primary">LOC110981110</name>
</gene>
<evidence type="ECO:0000259" key="15">
    <source>
        <dbReference type="PROSITE" id="PS50262"/>
    </source>
</evidence>
<dbReference type="Proteomes" id="UP000694845">
    <property type="component" value="Unplaced"/>
</dbReference>
<feature type="transmembrane region" description="Helical" evidence="14">
    <location>
        <begin position="380"/>
        <end position="407"/>
    </location>
</feature>
<keyword evidence="3" id="KW-0433">Leucine-rich repeat</keyword>
<accession>A0A8B7YLA1</accession>
<feature type="transmembrane region" description="Helical" evidence="14">
    <location>
        <begin position="503"/>
        <end position="531"/>
    </location>
</feature>
<feature type="transmembrane region" description="Helical" evidence="14">
    <location>
        <begin position="337"/>
        <end position="360"/>
    </location>
</feature>
<dbReference type="Pfam" id="PF00001">
    <property type="entry name" value="7tm_1"/>
    <property type="match status" value="2"/>
</dbReference>
<feature type="transmembrane region" description="Helical" evidence="14">
    <location>
        <begin position="597"/>
        <end position="617"/>
    </location>
</feature>
<feature type="disulfide bond" evidence="12">
    <location>
        <begin position="74"/>
        <end position="89"/>
    </location>
</feature>
<organism evidence="16 17">
    <name type="scientific">Acanthaster planci</name>
    <name type="common">Crown-of-thorns starfish</name>
    <dbReference type="NCBI Taxonomy" id="133434"/>
    <lineage>
        <taxon>Eukaryota</taxon>
        <taxon>Metazoa</taxon>
        <taxon>Echinodermata</taxon>
        <taxon>Eleutherozoa</taxon>
        <taxon>Asterozoa</taxon>
        <taxon>Asteroidea</taxon>
        <taxon>Valvatacea</taxon>
        <taxon>Valvatida</taxon>
        <taxon>Acanthasteridae</taxon>
        <taxon>Acanthaster</taxon>
    </lineage>
</organism>
<dbReference type="GO" id="GO:0009755">
    <property type="term" value="P:hormone-mediated signaling pathway"/>
    <property type="evidence" value="ECO:0007669"/>
    <property type="project" value="TreeGrafter"/>
</dbReference>
<feature type="disulfide bond" evidence="12">
    <location>
        <begin position="55"/>
        <end position="67"/>
    </location>
</feature>
<evidence type="ECO:0000256" key="14">
    <source>
        <dbReference type="SAM" id="Phobius"/>
    </source>
</evidence>
<name>A0A8B7YLA1_ACAPL</name>
<protein>
    <submittedName>
        <fullName evidence="17">G-protein coupled receptor GRL101-like</fullName>
    </submittedName>
</protein>
<dbReference type="Pfam" id="PF13855">
    <property type="entry name" value="LRR_8"/>
    <property type="match status" value="1"/>
</dbReference>
<dbReference type="OrthoDB" id="1416801at2759"/>
<dbReference type="GeneID" id="110981110"/>
<evidence type="ECO:0000256" key="3">
    <source>
        <dbReference type="ARBA" id="ARBA00022614"/>
    </source>
</evidence>
<dbReference type="PROSITE" id="PS00237">
    <property type="entry name" value="G_PROTEIN_RECEP_F1_1"/>
    <property type="match status" value="1"/>
</dbReference>
<dbReference type="GO" id="GO:0007189">
    <property type="term" value="P:adenylate cyclase-activating G protein-coupled receptor signaling pathway"/>
    <property type="evidence" value="ECO:0007669"/>
    <property type="project" value="TreeGrafter"/>
</dbReference>
<evidence type="ECO:0000256" key="4">
    <source>
        <dbReference type="ARBA" id="ARBA00022692"/>
    </source>
</evidence>
<evidence type="ECO:0000256" key="8">
    <source>
        <dbReference type="ARBA" id="ARBA00023136"/>
    </source>
</evidence>
<feature type="transmembrane region" description="Helical" evidence="14">
    <location>
        <begin position="562"/>
        <end position="585"/>
    </location>
</feature>
<keyword evidence="2" id="KW-1003">Cell membrane</keyword>
<dbReference type="Gene3D" id="1.20.1070.10">
    <property type="entry name" value="Rhodopsin 7-helix transmembrane proteins"/>
    <property type="match status" value="1"/>
</dbReference>
<keyword evidence="16" id="KW-1185">Reference proteome</keyword>
<comment type="caution">
    <text evidence="12">Lacks conserved residue(s) required for the propagation of feature annotation.</text>
</comment>
<dbReference type="InterPro" id="IPR032675">
    <property type="entry name" value="LRR_dom_sf"/>
</dbReference>
<dbReference type="PROSITE" id="PS50068">
    <property type="entry name" value="LDLRA_2"/>
    <property type="match status" value="2"/>
</dbReference>
<dbReference type="AlphaFoldDB" id="A0A8B7YLA1"/>
<dbReference type="KEGG" id="aplc:110981110"/>
<keyword evidence="11 13" id="KW-0807">Transducer</keyword>
<dbReference type="PANTHER" id="PTHR24372">
    <property type="entry name" value="GLYCOPROTEIN HORMONE RECEPTOR"/>
    <property type="match status" value="1"/>
</dbReference>
<feature type="disulfide bond" evidence="12">
    <location>
        <begin position="35"/>
        <end position="50"/>
    </location>
</feature>
<evidence type="ECO:0000256" key="7">
    <source>
        <dbReference type="ARBA" id="ARBA00023040"/>
    </source>
</evidence>
<dbReference type="InterPro" id="IPR001611">
    <property type="entry name" value="Leu-rich_rpt"/>
</dbReference>
<dbReference type="PANTHER" id="PTHR24372:SF77">
    <property type="entry name" value="G-PROTEIN COUPLED RECEPTORS FAMILY 1 PROFILE DOMAIN-CONTAINING PROTEIN"/>
    <property type="match status" value="1"/>
</dbReference>
<comment type="similarity">
    <text evidence="13">Belongs to the G-protein coupled receptor 1 family.</text>
</comment>
<evidence type="ECO:0000256" key="1">
    <source>
        <dbReference type="ARBA" id="ARBA00004651"/>
    </source>
</evidence>
<evidence type="ECO:0000256" key="12">
    <source>
        <dbReference type="PROSITE-ProRule" id="PRU00124"/>
    </source>
</evidence>
<dbReference type="PROSITE" id="PS51450">
    <property type="entry name" value="LRR"/>
    <property type="match status" value="1"/>
</dbReference>
<dbReference type="SMART" id="SM00369">
    <property type="entry name" value="LRR_TYP"/>
    <property type="match status" value="3"/>
</dbReference>
<dbReference type="CDD" id="cd00112">
    <property type="entry name" value="LDLa"/>
    <property type="match status" value="2"/>
</dbReference>
<keyword evidence="7 13" id="KW-0297">G-protein coupled receptor</keyword>
<dbReference type="InterPro" id="IPR036055">
    <property type="entry name" value="LDL_receptor-like_sf"/>
</dbReference>
<keyword evidence="5" id="KW-0677">Repeat</keyword>
<dbReference type="InterPro" id="IPR000276">
    <property type="entry name" value="GPCR_Rhodpsn"/>
</dbReference>
<dbReference type="GO" id="GO:0005886">
    <property type="term" value="C:plasma membrane"/>
    <property type="evidence" value="ECO:0007669"/>
    <property type="project" value="UniProtKB-SubCell"/>
</dbReference>
<evidence type="ECO:0000313" key="16">
    <source>
        <dbReference type="Proteomes" id="UP000694845"/>
    </source>
</evidence>
<dbReference type="SMART" id="SM00192">
    <property type="entry name" value="LDLa"/>
    <property type="match status" value="2"/>
</dbReference>
<dbReference type="OMA" id="ISECRIA"/>
<dbReference type="PROSITE" id="PS50262">
    <property type="entry name" value="G_PROTEIN_RECEP_F1_2"/>
    <property type="match status" value="1"/>
</dbReference>
<keyword evidence="9 12" id="KW-1015">Disulfide bond</keyword>
<dbReference type="Gene3D" id="4.10.400.10">
    <property type="entry name" value="Low-density Lipoprotein Receptor"/>
    <property type="match status" value="2"/>
</dbReference>
<evidence type="ECO:0000256" key="6">
    <source>
        <dbReference type="ARBA" id="ARBA00022989"/>
    </source>
</evidence>
<dbReference type="InterPro" id="IPR002172">
    <property type="entry name" value="LDrepeatLR_classA_rpt"/>
</dbReference>
<keyword evidence="4 13" id="KW-0812">Transmembrane</keyword>
<sequence length="668" mass="74033">MEVEVFDISSPSECSGELDLLCENSTFCVTPEAVCNGFKDCPYGFDEQRCYTVSCPAFFQCSRSKECILWEEVCDGTAHCLLGDDEINCDVNRCPDECSCYYKGDALYVSCRSGWTSGTLNEMAATTDVLELTGGSVSSLESGHFKRFFKLQALYLADNHIENIPPLSFDGLQKLLWLNISQNDVTSLQEDAFKELGMLQGLVISNVPVASIEESAFSGLKELQTLVLIRGKHPQAQDKPIDIHPKAVLDLTKLQTLYLDDYRLCCEFNKLESFDPANCFTTEQQSPLFNCGSLMQNTFLRASMWFLGLSALIGNFGVVIWRYWTSMKTNLGRGTKYVHNFLVLNLAVSDFLMGIYMVIIATADVTFGELYYTVASTWRLSAICKIAGIISVLSSEASVFFITLISVDRFLCVVFPHGSVRLVRPTARGAAVIIWFLAFILSSLPTILIGSDVDSDVYGLSDVCIGLPLITKPDSYKLKEGDVSNPFGSQSFKIPVAQDHRPAWVYSIVLFLGVNLLCFLVVALCYLIIFIKVRQSYQRVKGSRIRGSGTLHQSNKEEMNMALRMAVIVGTDFCCWMPVIIMGLLSQTGAVTIQPHMYAWTVVFVLPINSSINPYLYTIFSVISARISTNDSHSSAKATRLSEPTPKTKDDIVTCASADSCPESDTHL</sequence>
<dbReference type="InterPro" id="IPR003591">
    <property type="entry name" value="Leu-rich_rpt_typical-subtyp"/>
</dbReference>
<dbReference type="InterPro" id="IPR017452">
    <property type="entry name" value="GPCR_Rhodpsn_7TM"/>
</dbReference>
<comment type="subcellular location">
    <subcellularLocation>
        <location evidence="1">Cell membrane</location>
        <topology evidence="1">Multi-pass membrane protein</topology>
    </subcellularLocation>
</comment>
<evidence type="ECO:0000256" key="13">
    <source>
        <dbReference type="RuleBase" id="RU000688"/>
    </source>
</evidence>
<evidence type="ECO:0000256" key="2">
    <source>
        <dbReference type="ARBA" id="ARBA00022475"/>
    </source>
</evidence>
<dbReference type="GO" id="GO:0008528">
    <property type="term" value="F:G protein-coupled peptide receptor activity"/>
    <property type="evidence" value="ECO:0007669"/>
    <property type="project" value="TreeGrafter"/>
</dbReference>
<dbReference type="SUPFAM" id="SSF52058">
    <property type="entry name" value="L domain-like"/>
    <property type="match status" value="1"/>
</dbReference>
<dbReference type="SUPFAM" id="SSF57424">
    <property type="entry name" value="LDL receptor-like module"/>
    <property type="match status" value="2"/>
</dbReference>